<dbReference type="InterPro" id="IPR039866">
    <property type="entry name" value="CPQ"/>
</dbReference>
<evidence type="ECO:0000256" key="20">
    <source>
        <dbReference type="ARBA" id="ARBA00033328"/>
    </source>
</evidence>
<dbReference type="PANTHER" id="PTHR12053">
    <property type="entry name" value="PROTEASE FAMILY M28 PLASMA GLUTAMATE CARBOXYPEPTIDASE-RELATED"/>
    <property type="match status" value="1"/>
</dbReference>
<evidence type="ECO:0000256" key="2">
    <source>
        <dbReference type="ARBA" id="ARBA00004371"/>
    </source>
</evidence>
<keyword evidence="23" id="KW-1185">Reference proteome</keyword>
<evidence type="ECO:0000256" key="14">
    <source>
        <dbReference type="ARBA" id="ARBA00023034"/>
    </source>
</evidence>
<gene>
    <name evidence="22" type="ORF">T190607A01A_10293</name>
</gene>
<protein>
    <recommendedName>
        <fullName evidence="5">Carboxypeptidase Q</fullName>
    </recommendedName>
    <alternativeName>
        <fullName evidence="20">Plasma glutamate carboxypeptidase</fullName>
    </alternativeName>
</protein>
<dbReference type="SUPFAM" id="SSF53187">
    <property type="entry name" value="Zn-dependent exopeptidases"/>
    <property type="match status" value="1"/>
</dbReference>
<keyword evidence="14" id="KW-0333">Golgi apparatus</keyword>
<dbReference type="Proteomes" id="UP001497416">
    <property type="component" value="Unassembled WGS sequence"/>
</dbReference>
<evidence type="ECO:0000313" key="23">
    <source>
        <dbReference type="Proteomes" id="UP001497416"/>
    </source>
</evidence>
<dbReference type="GO" id="GO:0004180">
    <property type="term" value="F:carboxypeptidase activity"/>
    <property type="evidence" value="ECO:0007669"/>
    <property type="project" value="UniProtKB-KW"/>
</dbReference>
<evidence type="ECO:0000256" key="13">
    <source>
        <dbReference type="ARBA" id="ARBA00022833"/>
    </source>
</evidence>
<dbReference type="Pfam" id="PF04389">
    <property type="entry name" value="Peptidase_M28"/>
    <property type="match status" value="1"/>
</dbReference>
<evidence type="ECO:0000256" key="18">
    <source>
        <dbReference type="ARBA" id="ARBA00023228"/>
    </source>
</evidence>
<keyword evidence="12" id="KW-0256">Endoplasmic reticulum</keyword>
<reference evidence="22 23" key="1">
    <citation type="submission" date="2024-05" db="EMBL/GenBank/DDBJ databases">
        <authorList>
            <person name="Duchaud E."/>
        </authorList>
    </citation>
    <scope>NUCLEOTIDE SEQUENCE [LARGE SCALE GENOMIC DNA]</scope>
    <source>
        <strain evidence="22">Ena-SAMPLE-TAB-13-05-2024-13:56:06:370-140302</strain>
    </source>
</reference>
<accession>A0ABP1EFD4</accession>
<evidence type="ECO:0000256" key="12">
    <source>
        <dbReference type="ARBA" id="ARBA00022824"/>
    </source>
</evidence>
<dbReference type="PANTHER" id="PTHR12053:SF3">
    <property type="entry name" value="CARBOXYPEPTIDASE Q"/>
    <property type="match status" value="1"/>
</dbReference>
<evidence type="ECO:0000256" key="16">
    <source>
        <dbReference type="ARBA" id="ARBA00023145"/>
    </source>
</evidence>
<comment type="subunit">
    <text evidence="19">Homodimer. The monomeric form is inactive while the homodimer is active.</text>
</comment>
<sequence length="483" mass="53180">MKKTILLLSLSAIVNFSCSNTKESKNGSDNTNSTVLSTDEKKDSTNIKHFFNSALTEGKSYEWLRDLTQNIGGRLSGSPEAAKAVLWGEKLMKDIGLDSVWLQPVMVPHWVRGEKEEANYTVNGEQKNVPICALGFSIATPSNGLTAEVIEVKSLDEAKEMGNKLKDKIVFFNGAFDNTLINTFHAYGGCVGQRFSGARVCSEFGAKGVIVRSMTNGIDDYPHTGSMGYGDIPKDQYIPAAAISSRAAEILSKDLKENPNLKFYFKQSCETLPDAPSHNVIGEIKGTEEPEKIIVVGGHLDSWDLGEGAHDDGTGVVQSLEVAYLFKKNNIKPKNTIRIVFFMNEENGTRGAKEYAKQAKQNNEIHVAGLESDAGGHTPRGFSIDANENNTQLLKSWKKLLAPYGLHDLLKGGSGADISPLKNDEITLVGYRPDSQRYFDYHHTSIDTFDKVNKRELELGSASMASLVYLMDKYLYTEDKVKP</sequence>
<evidence type="ECO:0000256" key="6">
    <source>
        <dbReference type="ARBA" id="ARBA00022525"/>
    </source>
</evidence>
<evidence type="ECO:0000256" key="19">
    <source>
        <dbReference type="ARBA" id="ARBA00025833"/>
    </source>
</evidence>
<keyword evidence="9" id="KW-0479">Metal-binding</keyword>
<organism evidence="22 23">
    <name type="scientific">Tenacibaculum platacis</name>
    <dbReference type="NCBI Taxonomy" id="3137852"/>
    <lineage>
        <taxon>Bacteria</taxon>
        <taxon>Pseudomonadati</taxon>
        <taxon>Bacteroidota</taxon>
        <taxon>Flavobacteriia</taxon>
        <taxon>Flavobacteriales</taxon>
        <taxon>Flavobacteriaceae</taxon>
        <taxon>Tenacibaculum</taxon>
    </lineage>
</organism>
<keyword evidence="18" id="KW-0458">Lysosome</keyword>
<dbReference type="InterPro" id="IPR007484">
    <property type="entry name" value="Peptidase_M28"/>
</dbReference>
<evidence type="ECO:0000256" key="9">
    <source>
        <dbReference type="ARBA" id="ARBA00022723"/>
    </source>
</evidence>
<evidence type="ECO:0000256" key="4">
    <source>
        <dbReference type="ARBA" id="ARBA00004613"/>
    </source>
</evidence>
<evidence type="ECO:0000256" key="8">
    <source>
        <dbReference type="ARBA" id="ARBA00022670"/>
    </source>
</evidence>
<keyword evidence="17" id="KW-0325">Glycoprotein</keyword>
<feature type="domain" description="Peptidase M28" evidence="21">
    <location>
        <begin position="279"/>
        <end position="458"/>
    </location>
</feature>
<evidence type="ECO:0000256" key="3">
    <source>
        <dbReference type="ARBA" id="ARBA00004555"/>
    </source>
</evidence>
<evidence type="ECO:0000256" key="10">
    <source>
        <dbReference type="ARBA" id="ARBA00022729"/>
    </source>
</evidence>
<keyword evidence="16" id="KW-0865">Zymogen</keyword>
<evidence type="ECO:0000256" key="11">
    <source>
        <dbReference type="ARBA" id="ARBA00022801"/>
    </source>
</evidence>
<evidence type="ECO:0000259" key="21">
    <source>
        <dbReference type="Pfam" id="PF04389"/>
    </source>
</evidence>
<evidence type="ECO:0000256" key="5">
    <source>
        <dbReference type="ARBA" id="ARBA00014116"/>
    </source>
</evidence>
<dbReference type="EMBL" id="CAXIXY010000003">
    <property type="protein sequence ID" value="CAL2076037.1"/>
    <property type="molecule type" value="Genomic_DNA"/>
</dbReference>
<keyword evidence="6" id="KW-0964">Secreted</keyword>
<evidence type="ECO:0000256" key="15">
    <source>
        <dbReference type="ARBA" id="ARBA00023049"/>
    </source>
</evidence>
<keyword evidence="7 22" id="KW-0121">Carboxypeptidase</keyword>
<comment type="caution">
    <text evidence="22">The sequence shown here is derived from an EMBL/GenBank/DDBJ whole genome shotgun (WGS) entry which is preliminary data.</text>
</comment>
<dbReference type="Gene3D" id="3.50.30.30">
    <property type="match status" value="1"/>
</dbReference>
<evidence type="ECO:0000256" key="7">
    <source>
        <dbReference type="ARBA" id="ARBA00022645"/>
    </source>
</evidence>
<keyword evidence="11 22" id="KW-0378">Hydrolase</keyword>
<dbReference type="RefSeq" id="WP_348709814.1">
    <property type="nucleotide sequence ID" value="NZ_CAXIXY010000003.1"/>
</dbReference>
<proteinExistence type="predicted"/>
<name>A0ABP1EFD4_9FLAO</name>
<keyword evidence="10" id="KW-0732">Signal</keyword>
<evidence type="ECO:0000256" key="1">
    <source>
        <dbReference type="ARBA" id="ARBA00004240"/>
    </source>
</evidence>
<dbReference type="Gene3D" id="3.40.630.10">
    <property type="entry name" value="Zn peptidases"/>
    <property type="match status" value="1"/>
</dbReference>
<comment type="subcellular location">
    <subcellularLocation>
        <location evidence="1">Endoplasmic reticulum</location>
    </subcellularLocation>
    <subcellularLocation>
        <location evidence="3">Golgi apparatus</location>
    </subcellularLocation>
    <subcellularLocation>
        <location evidence="2">Lysosome</location>
    </subcellularLocation>
    <subcellularLocation>
        <location evidence="4">Secreted</location>
    </subcellularLocation>
</comment>
<keyword evidence="15" id="KW-0482">Metalloprotease</keyword>
<evidence type="ECO:0000256" key="17">
    <source>
        <dbReference type="ARBA" id="ARBA00023180"/>
    </source>
</evidence>
<evidence type="ECO:0000313" key="22">
    <source>
        <dbReference type="EMBL" id="CAL2076037.1"/>
    </source>
</evidence>
<keyword evidence="8" id="KW-0645">Protease</keyword>
<keyword evidence="13" id="KW-0862">Zinc</keyword>